<evidence type="ECO:0000259" key="4">
    <source>
        <dbReference type="Pfam" id="PF00534"/>
    </source>
</evidence>
<reference evidence="7" key="1">
    <citation type="journal article" date="2019" name="Int. J. Syst. Evol. Microbiol.">
        <title>The Global Catalogue of Microorganisms (GCM) 10K type strain sequencing project: providing services to taxonomists for standard genome sequencing and annotation.</title>
        <authorList>
            <consortium name="The Broad Institute Genomics Platform"/>
            <consortium name="The Broad Institute Genome Sequencing Center for Infectious Disease"/>
            <person name="Wu L."/>
            <person name="Ma J."/>
        </authorList>
    </citation>
    <scope>NUCLEOTIDE SEQUENCE [LARGE SCALE GENOMIC DNA]</scope>
    <source>
        <strain evidence="7">JCM 17810</strain>
    </source>
</reference>
<dbReference type="CDD" id="cd03801">
    <property type="entry name" value="GT4_PimA-like"/>
    <property type="match status" value="1"/>
</dbReference>
<dbReference type="InterPro" id="IPR028098">
    <property type="entry name" value="Glyco_trans_4-like_N"/>
</dbReference>
<evidence type="ECO:0000256" key="1">
    <source>
        <dbReference type="ARBA" id="ARBA00022676"/>
    </source>
</evidence>
<accession>A0ABP8LNR9</accession>
<dbReference type="Pfam" id="PF13439">
    <property type="entry name" value="Glyco_transf_4"/>
    <property type="match status" value="1"/>
</dbReference>
<dbReference type="Proteomes" id="UP001500622">
    <property type="component" value="Unassembled WGS sequence"/>
</dbReference>
<keyword evidence="1" id="KW-0328">Glycosyltransferase</keyword>
<evidence type="ECO:0000259" key="5">
    <source>
        <dbReference type="Pfam" id="PF13439"/>
    </source>
</evidence>
<name>A0ABP8LNR9_9MICO</name>
<gene>
    <name evidence="6" type="ORF">GCM10023169_38080</name>
</gene>
<feature type="region of interest" description="Disordered" evidence="3">
    <location>
        <begin position="1"/>
        <end position="22"/>
    </location>
</feature>
<dbReference type="RefSeq" id="WP_345218488.1">
    <property type="nucleotide sequence ID" value="NZ_BAABGN010000013.1"/>
</dbReference>
<evidence type="ECO:0000313" key="6">
    <source>
        <dbReference type="EMBL" id="GAA4432402.1"/>
    </source>
</evidence>
<dbReference type="PANTHER" id="PTHR45947:SF14">
    <property type="entry name" value="SLL1723 PROTEIN"/>
    <property type="match status" value="1"/>
</dbReference>
<comment type="caution">
    <text evidence="6">The sequence shown here is derived from an EMBL/GenBank/DDBJ whole genome shotgun (WGS) entry which is preliminary data.</text>
</comment>
<feature type="domain" description="Glycosyl transferase family 1" evidence="4">
    <location>
        <begin position="239"/>
        <end position="400"/>
    </location>
</feature>
<evidence type="ECO:0000256" key="2">
    <source>
        <dbReference type="ARBA" id="ARBA00022679"/>
    </source>
</evidence>
<feature type="compositionally biased region" description="Pro residues" evidence="3">
    <location>
        <begin position="1"/>
        <end position="16"/>
    </location>
</feature>
<evidence type="ECO:0000256" key="3">
    <source>
        <dbReference type="SAM" id="MobiDB-lite"/>
    </source>
</evidence>
<dbReference type="Pfam" id="PF00534">
    <property type="entry name" value="Glycos_transf_1"/>
    <property type="match status" value="1"/>
</dbReference>
<dbReference type="PANTHER" id="PTHR45947">
    <property type="entry name" value="SULFOQUINOVOSYL TRANSFERASE SQD2"/>
    <property type="match status" value="1"/>
</dbReference>
<proteinExistence type="predicted"/>
<keyword evidence="7" id="KW-1185">Reference proteome</keyword>
<organism evidence="6 7">
    <name type="scientific">Georgenia halophila</name>
    <dbReference type="NCBI Taxonomy" id="620889"/>
    <lineage>
        <taxon>Bacteria</taxon>
        <taxon>Bacillati</taxon>
        <taxon>Actinomycetota</taxon>
        <taxon>Actinomycetes</taxon>
        <taxon>Micrococcales</taxon>
        <taxon>Bogoriellaceae</taxon>
        <taxon>Georgenia</taxon>
    </lineage>
</organism>
<feature type="domain" description="Glycosyltransferase subfamily 4-like N-terminal" evidence="5">
    <location>
        <begin position="95"/>
        <end position="225"/>
    </location>
</feature>
<dbReference type="InterPro" id="IPR001296">
    <property type="entry name" value="Glyco_trans_1"/>
</dbReference>
<protein>
    <submittedName>
        <fullName evidence="6">Glycosyltransferase family 4 protein</fullName>
    </submittedName>
</protein>
<dbReference type="EMBL" id="BAABGN010000013">
    <property type="protein sequence ID" value="GAA4432402.1"/>
    <property type="molecule type" value="Genomic_DNA"/>
</dbReference>
<evidence type="ECO:0000313" key="7">
    <source>
        <dbReference type="Proteomes" id="UP001500622"/>
    </source>
</evidence>
<dbReference type="SUPFAM" id="SSF53756">
    <property type="entry name" value="UDP-Glycosyltransferase/glycogen phosphorylase"/>
    <property type="match status" value="1"/>
</dbReference>
<sequence length="441" mass="46990">MSPEPTPEPTPEPVSPGPEVHAGTTERIGYVLKMYPRFSETFVVSEILAREARGTQIEILSLRPPVDPRFHDTLARVQAPVTYVPRARKAEDLWASAARGQAVLPRLPEVLPELLRAEASDAAQALEVAVAAVELRLTHLHAHFASLATTVARLASLLSGVPYSFTAHAKDLFHADVVPADIARKITDADHVVTVSEYNLQHLRERYPEAVAATPVHRIYNGLDLPAFDYVPPAGRMPHEPTVVAVGRLVEKKGFDVLIDAIAALRDAGRGLRCRIVGGGMLEAELRAQVRALRLDALVDITGPLPQDRVRAELAAADVLAAPCVVGSDGNADGLPTVLLEAMALGTPCITTDVTGIGEAVRHGSTGLQVPQHDHRALATGIARLLDDAALRSRLAGAARALVEAEFDSAGQAARLEAVQRGVRPAPVPVVRDDALVAAGR</sequence>
<keyword evidence="2" id="KW-0808">Transferase</keyword>
<dbReference type="InterPro" id="IPR050194">
    <property type="entry name" value="Glycosyltransferase_grp1"/>
</dbReference>
<dbReference type="Gene3D" id="3.40.50.2000">
    <property type="entry name" value="Glycogen Phosphorylase B"/>
    <property type="match status" value="2"/>
</dbReference>